<feature type="region of interest" description="Disordered" evidence="6">
    <location>
        <begin position="96"/>
        <end position="116"/>
    </location>
</feature>
<dbReference type="Proteomes" id="UP001054902">
    <property type="component" value="Unassembled WGS sequence"/>
</dbReference>
<dbReference type="SUPFAM" id="SSF49879">
    <property type="entry name" value="SMAD/FHA domain"/>
    <property type="match status" value="1"/>
</dbReference>
<dbReference type="FunFam" id="1.10.510.10:FF:000571">
    <property type="entry name" value="Maternal embryonic leucine zipper kinase"/>
    <property type="match status" value="1"/>
</dbReference>
<feature type="compositionally biased region" description="Basic and acidic residues" evidence="6">
    <location>
        <begin position="751"/>
        <end position="763"/>
    </location>
</feature>
<protein>
    <submittedName>
        <fullName evidence="9">Uncharacterized protein</fullName>
    </submittedName>
</protein>
<dbReference type="GO" id="GO:0004674">
    <property type="term" value="F:protein serine/threonine kinase activity"/>
    <property type="evidence" value="ECO:0007669"/>
    <property type="project" value="UniProtKB-KW"/>
</dbReference>
<keyword evidence="4" id="KW-0418">Kinase</keyword>
<organism evidence="9 10">
    <name type="scientific">Chaetoceros tenuissimus</name>
    <dbReference type="NCBI Taxonomy" id="426638"/>
    <lineage>
        <taxon>Eukaryota</taxon>
        <taxon>Sar</taxon>
        <taxon>Stramenopiles</taxon>
        <taxon>Ochrophyta</taxon>
        <taxon>Bacillariophyta</taxon>
        <taxon>Coscinodiscophyceae</taxon>
        <taxon>Chaetocerotophycidae</taxon>
        <taxon>Chaetocerotales</taxon>
        <taxon>Chaetocerotaceae</taxon>
        <taxon>Chaetoceros</taxon>
    </lineage>
</organism>
<keyword evidence="3" id="KW-0547">Nucleotide-binding</keyword>
<keyword evidence="10" id="KW-1185">Reference proteome</keyword>
<dbReference type="SMART" id="SM00220">
    <property type="entry name" value="S_TKc"/>
    <property type="match status" value="1"/>
</dbReference>
<dbReference type="InterPro" id="IPR050205">
    <property type="entry name" value="CDPK_Ser/Thr_kinases"/>
</dbReference>
<feature type="compositionally biased region" description="Polar residues" evidence="6">
    <location>
        <begin position="315"/>
        <end position="328"/>
    </location>
</feature>
<evidence type="ECO:0000259" key="7">
    <source>
        <dbReference type="PROSITE" id="PS50006"/>
    </source>
</evidence>
<reference evidence="9 10" key="1">
    <citation type="journal article" date="2021" name="Sci. Rep.">
        <title>The genome of the diatom Chaetoceros tenuissimus carries an ancient integrated fragment of an extant virus.</title>
        <authorList>
            <person name="Hongo Y."/>
            <person name="Kimura K."/>
            <person name="Takaki Y."/>
            <person name="Yoshida Y."/>
            <person name="Baba S."/>
            <person name="Kobayashi G."/>
            <person name="Nagasaki K."/>
            <person name="Hano T."/>
            <person name="Tomaru Y."/>
        </authorList>
    </citation>
    <scope>NUCLEOTIDE SEQUENCE [LARGE SCALE GENOMIC DNA]</scope>
    <source>
        <strain evidence="9 10">NIES-3715</strain>
    </source>
</reference>
<keyword evidence="1" id="KW-0723">Serine/threonine-protein kinase</keyword>
<evidence type="ECO:0000313" key="9">
    <source>
        <dbReference type="EMBL" id="GFH59146.1"/>
    </source>
</evidence>
<dbReference type="InterPro" id="IPR000719">
    <property type="entry name" value="Prot_kinase_dom"/>
</dbReference>
<evidence type="ECO:0000256" key="2">
    <source>
        <dbReference type="ARBA" id="ARBA00022679"/>
    </source>
</evidence>
<dbReference type="InterPro" id="IPR000253">
    <property type="entry name" value="FHA_dom"/>
</dbReference>
<dbReference type="InterPro" id="IPR008271">
    <property type="entry name" value="Ser/Thr_kinase_AS"/>
</dbReference>
<feature type="region of interest" description="Disordered" evidence="6">
    <location>
        <begin position="739"/>
        <end position="767"/>
    </location>
</feature>
<name>A0AAD3HDE9_9STRA</name>
<evidence type="ECO:0000259" key="8">
    <source>
        <dbReference type="PROSITE" id="PS50011"/>
    </source>
</evidence>
<dbReference type="Pfam" id="PF00498">
    <property type="entry name" value="FHA"/>
    <property type="match status" value="1"/>
</dbReference>
<dbReference type="Gene3D" id="1.10.510.10">
    <property type="entry name" value="Transferase(Phosphotransferase) domain 1"/>
    <property type="match status" value="1"/>
</dbReference>
<dbReference type="SUPFAM" id="SSF56112">
    <property type="entry name" value="Protein kinase-like (PK-like)"/>
    <property type="match status" value="1"/>
</dbReference>
<keyword evidence="2" id="KW-0808">Transferase</keyword>
<dbReference type="CDD" id="cd05117">
    <property type="entry name" value="STKc_CAMK"/>
    <property type="match status" value="1"/>
</dbReference>
<dbReference type="InterPro" id="IPR008984">
    <property type="entry name" value="SMAD_FHA_dom_sf"/>
</dbReference>
<dbReference type="Gene3D" id="2.60.200.20">
    <property type="match status" value="1"/>
</dbReference>
<evidence type="ECO:0000256" key="4">
    <source>
        <dbReference type="ARBA" id="ARBA00022777"/>
    </source>
</evidence>
<feature type="region of interest" description="Disordered" evidence="6">
    <location>
        <begin position="302"/>
        <end position="338"/>
    </location>
</feature>
<feature type="compositionally biased region" description="Polar residues" evidence="6">
    <location>
        <begin position="106"/>
        <end position="116"/>
    </location>
</feature>
<accession>A0AAD3HDE9</accession>
<sequence length="788" mass="88347">MDRQLESCDYINEGSRLGFNSQSQMEMTQLTQTMDDLDDQPSQLSNLIEAEVPKVDPSKIPWARLIPHIQKDKIDISQEGISESVEGKYDLLPRGPVDMVGKSTRSRSITSPTMGTPSNDGITVLGCLKNIKSFDRFNEYTIGRNMKCDIVAQKSRVDSNDSEKLNMRDVIHSFVSNYHCRIFCLLSSNSVGPSVDGHGTEMEIYIEDTSGNGTILNNTTILKRNERRRLHTGDTICLLHPKLVKKKIKDFKAQQQFLDFYSFVFINLHETQRFKMTNGKMEIETPATASSKSRLTELFTNSAKSQNKRAAVNARATNSNSIQRYGQSRQEKNDLSSVRKNIDKSHEAMQPPPAKKPKVARLISSTSTFKARRIEEFYDLRDEIGSGTCGTVRRAINRKTGEMVAVKVIAIGNQGGLHRTFSKISKDGLLDPNIRAEISILQNMSHPYVVKLIDHFVHPGKAVFLVMELMQGGDLFDRIIQKGCYSELESRRIMRRMLAAVHYLHEDRDIVHRDLKPENILCVSRKNDIEVKLTDFGLAKSITEDGLKTFCGTPQYFAPEVLRRRNTVAGTGRYGKEADIWSIGVILYILLSGAPPFEATMDASSSTMISFDGHAWRNITDDAKDLISRMLTKNPSQRINIKDACSHRWILIEDGDTHVHPLNDPVVLEAIGGTQANDSCRNGHGQEGPQCPSPCDPIQNNNEIRNIINGGQSLPSSTARVDSNPRQGVVDAVHLAKEGESPNQSALFPTPKDKEESTVVHQDKTKRKPLFSMVKQLSTEKKEKSMEN</sequence>
<comment type="caution">
    <text evidence="9">The sequence shown here is derived from an EMBL/GenBank/DDBJ whole genome shotgun (WGS) entry which is preliminary data.</text>
</comment>
<dbReference type="PROSITE" id="PS50011">
    <property type="entry name" value="PROTEIN_KINASE_DOM"/>
    <property type="match status" value="1"/>
</dbReference>
<feature type="domain" description="Protein kinase" evidence="8">
    <location>
        <begin position="378"/>
        <end position="650"/>
    </location>
</feature>
<proteinExistence type="predicted"/>
<keyword evidence="5" id="KW-0067">ATP-binding</keyword>
<gene>
    <name evidence="9" type="ORF">CTEN210_15622</name>
</gene>
<dbReference type="PROSITE" id="PS50006">
    <property type="entry name" value="FHA_DOMAIN"/>
    <property type="match status" value="1"/>
</dbReference>
<dbReference type="AlphaFoldDB" id="A0AAD3HDE9"/>
<dbReference type="Pfam" id="PF00069">
    <property type="entry name" value="Pkinase"/>
    <property type="match status" value="1"/>
</dbReference>
<feature type="domain" description="FHA" evidence="7">
    <location>
        <begin position="140"/>
        <end position="221"/>
    </location>
</feature>
<dbReference type="InterPro" id="IPR011009">
    <property type="entry name" value="Kinase-like_dom_sf"/>
</dbReference>
<evidence type="ECO:0000256" key="5">
    <source>
        <dbReference type="ARBA" id="ARBA00022840"/>
    </source>
</evidence>
<evidence type="ECO:0000313" key="10">
    <source>
        <dbReference type="Proteomes" id="UP001054902"/>
    </source>
</evidence>
<evidence type="ECO:0000256" key="3">
    <source>
        <dbReference type="ARBA" id="ARBA00022741"/>
    </source>
</evidence>
<dbReference type="EMBL" id="BLLK01000062">
    <property type="protein sequence ID" value="GFH59146.1"/>
    <property type="molecule type" value="Genomic_DNA"/>
</dbReference>
<evidence type="ECO:0000256" key="1">
    <source>
        <dbReference type="ARBA" id="ARBA00022527"/>
    </source>
</evidence>
<dbReference type="GO" id="GO:0005524">
    <property type="term" value="F:ATP binding"/>
    <property type="evidence" value="ECO:0007669"/>
    <property type="project" value="UniProtKB-KW"/>
</dbReference>
<evidence type="ECO:0000256" key="6">
    <source>
        <dbReference type="SAM" id="MobiDB-lite"/>
    </source>
</evidence>
<dbReference type="PANTHER" id="PTHR24349">
    <property type="entry name" value="SERINE/THREONINE-PROTEIN KINASE"/>
    <property type="match status" value="1"/>
</dbReference>
<dbReference type="PROSITE" id="PS00108">
    <property type="entry name" value="PROTEIN_KINASE_ST"/>
    <property type="match status" value="1"/>
</dbReference>
<dbReference type="SMART" id="SM00240">
    <property type="entry name" value="FHA"/>
    <property type="match status" value="1"/>
</dbReference>